<proteinExistence type="predicted"/>
<dbReference type="Proteomes" id="UP000325081">
    <property type="component" value="Unassembled WGS sequence"/>
</dbReference>
<gene>
    <name evidence="2" type="ORF">STAS_03151</name>
</gene>
<protein>
    <submittedName>
        <fullName evidence="2">RNA-binding protein Hfq</fullName>
    </submittedName>
</protein>
<comment type="caution">
    <text evidence="2">The sequence shown here is derived from an EMBL/GenBank/DDBJ whole genome shotgun (WGS) entry which is preliminary data.</text>
</comment>
<reference evidence="3" key="1">
    <citation type="journal article" date="2019" name="Curr. Biol.">
        <title>Genome Sequence of Striga asiatica Provides Insight into the Evolution of Plant Parasitism.</title>
        <authorList>
            <person name="Yoshida S."/>
            <person name="Kim S."/>
            <person name="Wafula E.K."/>
            <person name="Tanskanen J."/>
            <person name="Kim Y.M."/>
            <person name="Honaas L."/>
            <person name="Yang Z."/>
            <person name="Spallek T."/>
            <person name="Conn C.E."/>
            <person name="Ichihashi Y."/>
            <person name="Cheong K."/>
            <person name="Cui S."/>
            <person name="Der J.P."/>
            <person name="Gundlach H."/>
            <person name="Jiao Y."/>
            <person name="Hori C."/>
            <person name="Ishida J.K."/>
            <person name="Kasahara H."/>
            <person name="Kiba T."/>
            <person name="Kim M.S."/>
            <person name="Koo N."/>
            <person name="Laohavisit A."/>
            <person name="Lee Y.H."/>
            <person name="Lumba S."/>
            <person name="McCourt P."/>
            <person name="Mortimer J.C."/>
            <person name="Mutuku J.M."/>
            <person name="Nomura T."/>
            <person name="Sasaki-Sekimoto Y."/>
            <person name="Seto Y."/>
            <person name="Wang Y."/>
            <person name="Wakatake T."/>
            <person name="Sakakibara H."/>
            <person name="Demura T."/>
            <person name="Yamaguchi S."/>
            <person name="Yoneyama K."/>
            <person name="Manabe R.I."/>
            <person name="Nelson D.C."/>
            <person name="Schulman A.H."/>
            <person name="Timko M.P."/>
            <person name="dePamphilis C.W."/>
            <person name="Choi D."/>
            <person name="Shirasu K."/>
        </authorList>
    </citation>
    <scope>NUCLEOTIDE SEQUENCE [LARGE SCALE GENOMIC DNA]</scope>
    <source>
        <strain evidence="3">cv. UVA1</strain>
    </source>
</reference>
<feature type="region of interest" description="Disordered" evidence="1">
    <location>
        <begin position="77"/>
        <end position="99"/>
    </location>
</feature>
<evidence type="ECO:0000256" key="1">
    <source>
        <dbReference type="SAM" id="MobiDB-lite"/>
    </source>
</evidence>
<organism evidence="2 3">
    <name type="scientific">Striga asiatica</name>
    <name type="common">Asiatic witchweed</name>
    <name type="synonym">Buchnera asiatica</name>
    <dbReference type="NCBI Taxonomy" id="4170"/>
    <lineage>
        <taxon>Eukaryota</taxon>
        <taxon>Viridiplantae</taxon>
        <taxon>Streptophyta</taxon>
        <taxon>Embryophyta</taxon>
        <taxon>Tracheophyta</taxon>
        <taxon>Spermatophyta</taxon>
        <taxon>Magnoliopsida</taxon>
        <taxon>eudicotyledons</taxon>
        <taxon>Gunneridae</taxon>
        <taxon>Pentapetalae</taxon>
        <taxon>asterids</taxon>
        <taxon>lamiids</taxon>
        <taxon>Lamiales</taxon>
        <taxon>Orobanchaceae</taxon>
        <taxon>Buchnereae</taxon>
        <taxon>Striga</taxon>
    </lineage>
</organism>
<evidence type="ECO:0000313" key="2">
    <source>
        <dbReference type="EMBL" id="GER27438.1"/>
    </source>
</evidence>
<name>A0A5A7P4M4_STRAF</name>
<keyword evidence="3" id="KW-1185">Reference proteome</keyword>
<sequence>MSWPFNYEVNGLMLAGWIESNDRVVGLVAIYGTIGVRVVADLLARVAVFAECRRSDLGGCEARPGCDVEIRRRRNRRQLGRASENPTATLGAGEEVGSD</sequence>
<dbReference type="AlphaFoldDB" id="A0A5A7P4M4"/>
<evidence type="ECO:0000313" key="3">
    <source>
        <dbReference type="Proteomes" id="UP000325081"/>
    </source>
</evidence>
<accession>A0A5A7P4M4</accession>
<dbReference type="EMBL" id="BKCP01001891">
    <property type="protein sequence ID" value="GER27438.1"/>
    <property type="molecule type" value="Genomic_DNA"/>
</dbReference>